<reference evidence="4" key="1">
    <citation type="submission" date="2023-03" db="EMBL/GenBank/DDBJ databases">
        <title>Mating type loci evolution in Malassezia.</title>
        <authorList>
            <person name="Coelho M.A."/>
        </authorList>
    </citation>
    <scope>NUCLEOTIDE SEQUENCE</scope>
    <source>
        <strain evidence="4">CBS 9431</strain>
    </source>
</reference>
<evidence type="ECO:0000313" key="5">
    <source>
        <dbReference type="Proteomes" id="UP001217754"/>
    </source>
</evidence>
<dbReference type="GO" id="GO:0008081">
    <property type="term" value="F:phosphoric diester hydrolase activity"/>
    <property type="evidence" value="ECO:0007669"/>
    <property type="project" value="TreeGrafter"/>
</dbReference>
<dbReference type="AlphaFoldDB" id="A0AAF0JB45"/>
<evidence type="ECO:0000313" key="4">
    <source>
        <dbReference type="EMBL" id="WFD40527.1"/>
    </source>
</evidence>
<keyword evidence="2" id="KW-0325">Glycoprotein</keyword>
<dbReference type="SUPFAM" id="SSF56300">
    <property type="entry name" value="Metallo-dependent phosphatases"/>
    <property type="match status" value="1"/>
</dbReference>
<evidence type="ECO:0008006" key="6">
    <source>
        <dbReference type="Google" id="ProtNLM"/>
    </source>
</evidence>
<name>A0AAF0JB45_9BASI</name>
<dbReference type="RefSeq" id="XP_060123424.1">
    <property type="nucleotide sequence ID" value="XM_060267441.1"/>
</dbReference>
<sequence>MYFTPKSQEAQPRPIVTAVDGSKFPDSLNDPSQVPTSISDSEGTLPKAQMTSTPPTFVDDIVKNVTSVFDGNQTWCDKCKAALPIGKKLALAKPGAIPGVLIDLCKKYNYHRYGKNPDNNLTSLPDGRANQFSWDWDYISKLWHNEGWINSTTANEVRTHYGGYSITPRQGLRVITFNTDFWYNGNAFAFINTSNPDVSGVLRFVTDELQAAEDAGQRVWVVGHVLPGWDGYSSLDRPTNLFYQIVTRYSHTIAAMFFGHTHEDQFAVYYHNTNGNSSSASRKTEDAVAISYISPSITPLTNMNPGIRVLEVDPETYEVVDYAQYYTPLQKVQKEKETKNGLVWYHLYSARATYGDFKGSVAAGNYSNVVQLNGTKWPSDAPLNATFWSAVADEVETRPELAHNGTKIQIGNKVTAAAAVESPELESDEDEESELLDFDELESDDDEGELLELLDFDELESDDDEGELLELLDFDELESDDESELLDFDELESDDDEGELLELLDFDELESDDDEGELLELLDFDELESDDESELLDFDELESEDDESELLDFDELESDDDEGELLELLDFDELESDDDEGELLELLDFDELESEDDEGALLELLDFDKLESEDDGLEELEDEAGTAALVELADDVGATEVELADDDGATEVELADDDGATEVELADDVGATEVELADDDGATEVELADDVGATEVELADDDGATEVELADDVGATEVGLADDVGATLSDDEPPVGIGTTTPVEFVDEAGVAELESADDLDDSEAIDDDTEAAGVLFDEAIEAIDDD</sequence>
<feature type="compositionally biased region" description="Polar residues" evidence="3">
    <location>
        <begin position="1"/>
        <end position="10"/>
    </location>
</feature>
<evidence type="ECO:0000256" key="3">
    <source>
        <dbReference type="SAM" id="MobiDB-lite"/>
    </source>
</evidence>
<dbReference type="InterPro" id="IPR029052">
    <property type="entry name" value="Metallo-depent_PP-like"/>
</dbReference>
<dbReference type="GeneID" id="85227164"/>
<dbReference type="GO" id="GO:0005615">
    <property type="term" value="C:extracellular space"/>
    <property type="evidence" value="ECO:0007669"/>
    <property type="project" value="TreeGrafter"/>
</dbReference>
<proteinExistence type="predicted"/>
<keyword evidence="1" id="KW-0378">Hydrolase</keyword>
<protein>
    <recommendedName>
        <fullName evidence="6">Calcineurin-like phosphoesterase domain-containing protein</fullName>
    </recommendedName>
</protein>
<feature type="compositionally biased region" description="Polar residues" evidence="3">
    <location>
        <begin position="29"/>
        <end position="42"/>
    </location>
</feature>
<accession>A0AAF0JB45</accession>
<evidence type="ECO:0000256" key="2">
    <source>
        <dbReference type="ARBA" id="ARBA00023180"/>
    </source>
</evidence>
<dbReference type="Proteomes" id="UP001217754">
    <property type="component" value="Chromosome 7"/>
</dbReference>
<dbReference type="PANTHER" id="PTHR10340:SF27">
    <property type="entry name" value="ACL091CP"/>
    <property type="match status" value="1"/>
</dbReference>
<gene>
    <name evidence="4" type="ORF">MJAP1_003513</name>
</gene>
<dbReference type="PANTHER" id="PTHR10340">
    <property type="entry name" value="SPHINGOMYELIN PHOSPHODIESTERASE"/>
    <property type="match status" value="1"/>
</dbReference>
<evidence type="ECO:0000256" key="1">
    <source>
        <dbReference type="ARBA" id="ARBA00022801"/>
    </source>
</evidence>
<organism evidence="4 5">
    <name type="scientific">Malassezia japonica</name>
    <dbReference type="NCBI Taxonomy" id="223818"/>
    <lineage>
        <taxon>Eukaryota</taxon>
        <taxon>Fungi</taxon>
        <taxon>Dikarya</taxon>
        <taxon>Basidiomycota</taxon>
        <taxon>Ustilaginomycotina</taxon>
        <taxon>Malasseziomycetes</taxon>
        <taxon>Malasseziales</taxon>
        <taxon>Malasseziaceae</taxon>
        <taxon>Malassezia</taxon>
    </lineage>
</organism>
<feature type="region of interest" description="Disordered" evidence="3">
    <location>
        <begin position="523"/>
        <end position="548"/>
    </location>
</feature>
<keyword evidence="5" id="KW-1185">Reference proteome</keyword>
<feature type="region of interest" description="Disordered" evidence="3">
    <location>
        <begin position="1"/>
        <end position="53"/>
    </location>
</feature>
<dbReference type="EMBL" id="CP119964">
    <property type="protein sequence ID" value="WFD40527.1"/>
    <property type="molecule type" value="Genomic_DNA"/>
</dbReference>